<reference evidence="2 3" key="1">
    <citation type="submission" date="2020-08" db="EMBL/GenBank/DDBJ databases">
        <title>Genomic Encyclopedia of Type Strains, Phase IV (KMG-IV): sequencing the most valuable type-strain genomes for metagenomic binning, comparative biology and taxonomic classification.</title>
        <authorList>
            <person name="Goeker M."/>
        </authorList>
    </citation>
    <scope>NUCLEOTIDE SEQUENCE [LARGE SCALE GENOMIC DNA]</scope>
    <source>
        <strain evidence="2 3">DSM 26189</strain>
    </source>
</reference>
<gene>
    <name evidence="2" type="ORF">GGR43_002866</name>
</gene>
<keyword evidence="2" id="KW-0503">Monooxygenase</keyword>
<keyword evidence="2" id="KW-0560">Oxidoreductase</keyword>
<dbReference type="GO" id="GO:0004497">
    <property type="term" value="F:monooxygenase activity"/>
    <property type="evidence" value="ECO:0007669"/>
    <property type="project" value="UniProtKB-KW"/>
</dbReference>
<feature type="domain" description="ABM" evidence="1">
    <location>
        <begin position="1"/>
        <end position="77"/>
    </location>
</feature>
<evidence type="ECO:0000313" key="3">
    <source>
        <dbReference type="Proteomes" id="UP000571950"/>
    </source>
</evidence>
<organism evidence="2 3">
    <name type="scientific">Sphingobium jiangsuense</name>
    <dbReference type="NCBI Taxonomy" id="870476"/>
    <lineage>
        <taxon>Bacteria</taxon>
        <taxon>Pseudomonadati</taxon>
        <taxon>Pseudomonadota</taxon>
        <taxon>Alphaproteobacteria</taxon>
        <taxon>Sphingomonadales</taxon>
        <taxon>Sphingomonadaceae</taxon>
        <taxon>Sphingobium</taxon>
    </lineage>
</organism>
<sequence>MILEVAIFDIVPGQEAAFEAGVGRCRPLFARAKGCRAMSLRRVIEVPGRYQLLVEWDRLEDHIIGFRESEDFQTWRATVGQYFAAAPVVEHSEIVAFSD</sequence>
<dbReference type="Proteomes" id="UP000571950">
    <property type="component" value="Unassembled WGS sequence"/>
</dbReference>
<dbReference type="EMBL" id="JACIDT010000010">
    <property type="protein sequence ID" value="MBB3927143.1"/>
    <property type="molecule type" value="Genomic_DNA"/>
</dbReference>
<accession>A0A7W6BQX7</accession>
<dbReference type="InterPro" id="IPR007138">
    <property type="entry name" value="ABM_dom"/>
</dbReference>
<dbReference type="AlphaFoldDB" id="A0A7W6BQX7"/>
<name>A0A7W6BQX7_9SPHN</name>
<dbReference type="Pfam" id="PF03992">
    <property type="entry name" value="ABM"/>
    <property type="match status" value="1"/>
</dbReference>
<evidence type="ECO:0000313" key="2">
    <source>
        <dbReference type="EMBL" id="MBB3927143.1"/>
    </source>
</evidence>
<protein>
    <submittedName>
        <fullName evidence="2">Heme-degrading monooxygenase HmoA</fullName>
    </submittedName>
</protein>
<evidence type="ECO:0000259" key="1">
    <source>
        <dbReference type="Pfam" id="PF03992"/>
    </source>
</evidence>
<proteinExistence type="predicted"/>
<dbReference type="Gene3D" id="3.30.70.100">
    <property type="match status" value="1"/>
</dbReference>
<dbReference type="RefSeq" id="WP_188072653.1">
    <property type="nucleotide sequence ID" value="NZ_BSPS01000033.1"/>
</dbReference>
<comment type="caution">
    <text evidence="2">The sequence shown here is derived from an EMBL/GenBank/DDBJ whole genome shotgun (WGS) entry which is preliminary data.</text>
</comment>
<keyword evidence="3" id="KW-1185">Reference proteome</keyword>
<dbReference type="InterPro" id="IPR011008">
    <property type="entry name" value="Dimeric_a/b-barrel"/>
</dbReference>
<dbReference type="SUPFAM" id="SSF54909">
    <property type="entry name" value="Dimeric alpha+beta barrel"/>
    <property type="match status" value="1"/>
</dbReference>